<evidence type="ECO:0000256" key="3">
    <source>
        <dbReference type="ARBA" id="ARBA00023027"/>
    </source>
</evidence>
<keyword evidence="3" id="KW-0520">NAD</keyword>
<dbReference type="InterPro" id="IPR013328">
    <property type="entry name" value="6PGD_dom2"/>
</dbReference>
<feature type="domain" description="3-hydroxyisobutyrate dehydrogenase-like NAD-binding" evidence="6">
    <location>
        <begin position="185"/>
        <end position="301"/>
    </location>
</feature>
<evidence type="ECO:0000313" key="8">
    <source>
        <dbReference type="Proteomes" id="UP000325563"/>
    </source>
</evidence>
<dbReference type="Pfam" id="PF03446">
    <property type="entry name" value="NAD_binding_2"/>
    <property type="match status" value="1"/>
</dbReference>
<dbReference type="InterPro" id="IPR008927">
    <property type="entry name" value="6-PGluconate_DH-like_C_sf"/>
</dbReference>
<evidence type="ECO:0000256" key="2">
    <source>
        <dbReference type="ARBA" id="ARBA00023002"/>
    </source>
</evidence>
<dbReference type="GO" id="GO:0016491">
    <property type="term" value="F:oxidoreductase activity"/>
    <property type="evidence" value="ECO:0007669"/>
    <property type="project" value="UniProtKB-KW"/>
</dbReference>
<dbReference type="SUPFAM" id="SSF48179">
    <property type="entry name" value="6-phosphogluconate dehydrogenase C-terminal domain-like"/>
    <property type="match status" value="1"/>
</dbReference>
<gene>
    <name evidence="7" type="ORF">CP980_03695</name>
</gene>
<evidence type="ECO:0000313" key="7">
    <source>
        <dbReference type="EMBL" id="QEV44289.1"/>
    </source>
</evidence>
<proteinExistence type="inferred from homology"/>
<keyword evidence="8" id="KW-1185">Reference proteome</keyword>
<dbReference type="Proteomes" id="UP000325563">
    <property type="component" value="Chromosome"/>
</dbReference>
<dbReference type="KEGG" id="svn:CP980_03695"/>
<feature type="domain" description="6-phosphogluconate dehydrogenase NADP-binding" evidence="5">
    <location>
        <begin position="26"/>
        <end position="180"/>
    </location>
</feature>
<dbReference type="InterPro" id="IPR015815">
    <property type="entry name" value="HIBADH-related"/>
</dbReference>
<dbReference type="EMBL" id="CP023692">
    <property type="protein sequence ID" value="QEV44289.1"/>
    <property type="molecule type" value="Genomic_DNA"/>
</dbReference>
<dbReference type="InterPro" id="IPR036291">
    <property type="entry name" value="NAD(P)-bd_dom_sf"/>
</dbReference>
<evidence type="ECO:0000256" key="4">
    <source>
        <dbReference type="PIRSR" id="PIRSR000103-1"/>
    </source>
</evidence>
<dbReference type="InterPro" id="IPR051265">
    <property type="entry name" value="HIBADH-related_NP60_sf"/>
</dbReference>
<name>A0A5J6J034_STRVI</name>
<keyword evidence="2" id="KW-0560">Oxidoreductase</keyword>
<dbReference type="InterPro" id="IPR029154">
    <property type="entry name" value="HIBADH-like_NADP-bd"/>
</dbReference>
<protein>
    <submittedName>
        <fullName evidence="7">NAD(P)-dependent oxidoreductase</fullName>
    </submittedName>
</protein>
<dbReference type="Pfam" id="PF14833">
    <property type="entry name" value="NAD_binding_11"/>
    <property type="match status" value="1"/>
</dbReference>
<dbReference type="InterPro" id="IPR006115">
    <property type="entry name" value="6PGDH_NADP-bd"/>
</dbReference>
<sequence length="314" mass="31771">MPRREGCGTETGRTVRIRKGSDAVNTVALLGTGIMGSGMGRNLLRAGLGLRVWNRTRDKAEPLAAEGAVVVDTPAEAVAGADVVLTMLTDGAAVAQAMAAAAPGLRAGQVWAQMSTVGVNALDELAGFAREHGLVFVDAPVQGTRQPAEAGTLVVLASGPADPRLDPVFDAVGAKTLWAGAEAGAATRLKLTTVGYAITLTAAVGEALALAEGLGVDPALFAQALTGGPMDNPYLQAKMKAVLERDFAPSFTVYGAEKDTGLIAEAADRAGVAVDLARATGARMQRAAAGGHADEDMAAAYYAGFETAPVGTAS</sequence>
<dbReference type="GO" id="GO:0050661">
    <property type="term" value="F:NADP binding"/>
    <property type="evidence" value="ECO:0007669"/>
    <property type="project" value="InterPro"/>
</dbReference>
<dbReference type="AlphaFoldDB" id="A0A5J6J034"/>
<comment type="similarity">
    <text evidence="1">Belongs to the HIBADH-related family.</text>
</comment>
<dbReference type="GO" id="GO:0051287">
    <property type="term" value="F:NAD binding"/>
    <property type="evidence" value="ECO:0007669"/>
    <property type="project" value="InterPro"/>
</dbReference>
<dbReference type="SUPFAM" id="SSF51735">
    <property type="entry name" value="NAD(P)-binding Rossmann-fold domains"/>
    <property type="match status" value="1"/>
</dbReference>
<dbReference type="PANTHER" id="PTHR43580:SF2">
    <property type="entry name" value="CYTOKINE-LIKE NUCLEAR FACTOR N-PAC"/>
    <property type="match status" value="1"/>
</dbReference>
<reference evidence="7 8" key="1">
    <citation type="submission" date="2017-09" db="EMBL/GenBank/DDBJ databases">
        <authorList>
            <person name="Lee N."/>
            <person name="Cho B.-K."/>
        </authorList>
    </citation>
    <scope>NUCLEOTIDE SEQUENCE [LARGE SCALE GENOMIC DNA]</scope>
    <source>
        <strain evidence="7 8">ATCC 27476</strain>
    </source>
</reference>
<evidence type="ECO:0000256" key="1">
    <source>
        <dbReference type="ARBA" id="ARBA00009080"/>
    </source>
</evidence>
<accession>A0A5J6J034</accession>
<evidence type="ECO:0000259" key="5">
    <source>
        <dbReference type="Pfam" id="PF03446"/>
    </source>
</evidence>
<dbReference type="Gene3D" id="3.40.50.720">
    <property type="entry name" value="NAD(P)-binding Rossmann-like Domain"/>
    <property type="match status" value="1"/>
</dbReference>
<organism evidence="7 8">
    <name type="scientific">Streptomyces vinaceus</name>
    <dbReference type="NCBI Taxonomy" id="1960"/>
    <lineage>
        <taxon>Bacteria</taxon>
        <taxon>Bacillati</taxon>
        <taxon>Actinomycetota</taxon>
        <taxon>Actinomycetes</taxon>
        <taxon>Kitasatosporales</taxon>
        <taxon>Streptomycetaceae</taxon>
        <taxon>Streptomyces</taxon>
    </lineage>
</organism>
<dbReference type="PIRSF" id="PIRSF000103">
    <property type="entry name" value="HIBADH"/>
    <property type="match status" value="1"/>
</dbReference>
<evidence type="ECO:0000259" key="6">
    <source>
        <dbReference type="Pfam" id="PF14833"/>
    </source>
</evidence>
<dbReference type="Gene3D" id="1.10.1040.10">
    <property type="entry name" value="N-(1-d-carboxylethyl)-l-norvaline Dehydrogenase, domain 2"/>
    <property type="match status" value="1"/>
</dbReference>
<dbReference type="PANTHER" id="PTHR43580">
    <property type="entry name" value="OXIDOREDUCTASE GLYR1-RELATED"/>
    <property type="match status" value="1"/>
</dbReference>
<feature type="active site" evidence="4">
    <location>
        <position position="190"/>
    </location>
</feature>